<reference evidence="2 3" key="1">
    <citation type="submission" date="2021-06" db="EMBL/GenBank/DDBJ databases">
        <authorList>
            <person name="Kallberg Y."/>
            <person name="Tangrot J."/>
            <person name="Rosling A."/>
        </authorList>
    </citation>
    <scope>NUCLEOTIDE SEQUENCE [LARGE SCALE GENOMIC DNA]</scope>
    <source>
        <strain evidence="2 3">120-4 pot B 10/14</strain>
    </source>
</reference>
<gene>
    <name evidence="2" type="ORF">GMARGA_LOCUS30847</name>
</gene>
<dbReference type="Proteomes" id="UP000789901">
    <property type="component" value="Unassembled WGS sequence"/>
</dbReference>
<keyword evidence="3" id="KW-1185">Reference proteome</keyword>
<evidence type="ECO:0000313" key="3">
    <source>
        <dbReference type="Proteomes" id="UP000789901"/>
    </source>
</evidence>
<feature type="non-terminal residue" evidence="2">
    <location>
        <position position="122"/>
    </location>
</feature>
<evidence type="ECO:0000256" key="1">
    <source>
        <dbReference type="SAM" id="MobiDB-lite"/>
    </source>
</evidence>
<sequence>MGYKTRPKIQDLTLSESLRKDDLDERKVCPVPSFRFRKTRQRPTKAAEPTKQTTKLNDYLSGLRKAKQASIKVNKEKQDSEEKTSQTKRYQVDKDIQTMDPQLKKQDHYPRESNKTILTEQK</sequence>
<organism evidence="2 3">
    <name type="scientific">Gigaspora margarita</name>
    <dbReference type="NCBI Taxonomy" id="4874"/>
    <lineage>
        <taxon>Eukaryota</taxon>
        <taxon>Fungi</taxon>
        <taxon>Fungi incertae sedis</taxon>
        <taxon>Mucoromycota</taxon>
        <taxon>Glomeromycotina</taxon>
        <taxon>Glomeromycetes</taxon>
        <taxon>Diversisporales</taxon>
        <taxon>Gigasporaceae</taxon>
        <taxon>Gigaspora</taxon>
    </lineage>
</organism>
<dbReference type="EMBL" id="CAJVQB010044492">
    <property type="protein sequence ID" value="CAG8831946.1"/>
    <property type="molecule type" value="Genomic_DNA"/>
</dbReference>
<accession>A0ABN7WGR8</accession>
<proteinExistence type="predicted"/>
<feature type="region of interest" description="Disordered" evidence="1">
    <location>
        <begin position="34"/>
        <end position="122"/>
    </location>
</feature>
<protein>
    <submittedName>
        <fullName evidence="2">2452_t:CDS:1</fullName>
    </submittedName>
</protein>
<evidence type="ECO:0000313" key="2">
    <source>
        <dbReference type="EMBL" id="CAG8831946.1"/>
    </source>
</evidence>
<name>A0ABN7WGR8_GIGMA</name>
<feature type="compositionally biased region" description="Basic and acidic residues" evidence="1">
    <location>
        <begin position="73"/>
        <end position="114"/>
    </location>
</feature>
<comment type="caution">
    <text evidence="2">The sequence shown here is derived from an EMBL/GenBank/DDBJ whole genome shotgun (WGS) entry which is preliminary data.</text>
</comment>